<evidence type="ECO:0000256" key="1">
    <source>
        <dbReference type="SAM" id="Coils"/>
    </source>
</evidence>
<organism evidence="4 5">
    <name type="scientific">Methylomonas aurea</name>
    <dbReference type="NCBI Taxonomy" id="2952224"/>
    <lineage>
        <taxon>Bacteria</taxon>
        <taxon>Pseudomonadati</taxon>
        <taxon>Pseudomonadota</taxon>
        <taxon>Gammaproteobacteria</taxon>
        <taxon>Methylococcales</taxon>
        <taxon>Methylococcaceae</taxon>
        <taxon>Methylomonas</taxon>
    </lineage>
</organism>
<evidence type="ECO:0000313" key="4">
    <source>
        <dbReference type="EMBL" id="MCQ8182880.1"/>
    </source>
</evidence>
<keyword evidence="3" id="KW-0812">Transmembrane</keyword>
<feature type="coiled-coil region" evidence="1">
    <location>
        <begin position="20"/>
        <end position="47"/>
    </location>
</feature>
<dbReference type="RefSeq" id="WP_256612141.1">
    <property type="nucleotide sequence ID" value="NZ_JANIBM010000030.1"/>
</dbReference>
<evidence type="ECO:0000256" key="2">
    <source>
        <dbReference type="SAM" id="MobiDB-lite"/>
    </source>
</evidence>
<dbReference type="Pfam" id="PF10975">
    <property type="entry name" value="DUF2802"/>
    <property type="match status" value="1"/>
</dbReference>
<reference evidence="4 5" key="1">
    <citation type="submission" date="2022-07" db="EMBL/GenBank/DDBJ databases">
        <title>Methylomonas rivi sp. nov., Methylomonas rosea sp. nov., Methylomonas aureus sp. nov. and Methylomonas subterranea sp. nov., four novel methanotrophs isolated from a freshwater creek and the deep terrestrial subsurface.</title>
        <authorList>
            <person name="Abin C."/>
            <person name="Sankaranarayanan K."/>
            <person name="Garner C."/>
            <person name="Sindelar R."/>
            <person name="Kotary K."/>
            <person name="Garner R."/>
            <person name="Barclay S."/>
            <person name="Lawson P."/>
            <person name="Krumholz L."/>
        </authorList>
    </citation>
    <scope>NUCLEOTIDE SEQUENCE [LARGE SCALE GENOMIC DNA]</scope>
    <source>
        <strain evidence="4 5">SURF-1</strain>
    </source>
</reference>
<proteinExistence type="predicted"/>
<gene>
    <name evidence="4" type="ORF">NP603_17280</name>
</gene>
<keyword evidence="5" id="KW-1185">Reference proteome</keyword>
<keyword evidence="3" id="KW-0472">Membrane</keyword>
<sequence>MTDYLVWGLAAGELVILAVLLRLIGSQKRLERELKLLEERVQRSNEDLAGLCSAAVAVDRRLAANDNRLNTIADRVSRPVQASAPQPHPIQEEPTPAQGYEDVIQKIRRGADIDELVRDCGLTRDEALLLMRLHGGGKR</sequence>
<accession>A0ABT1UKX8</accession>
<evidence type="ECO:0000256" key="3">
    <source>
        <dbReference type="SAM" id="Phobius"/>
    </source>
</evidence>
<feature type="transmembrane region" description="Helical" evidence="3">
    <location>
        <begin position="6"/>
        <end position="25"/>
    </location>
</feature>
<keyword evidence="1" id="KW-0175">Coiled coil</keyword>
<protein>
    <submittedName>
        <fullName evidence="4">DUF2802 domain-containing protein</fullName>
    </submittedName>
</protein>
<name>A0ABT1UKX8_9GAMM</name>
<keyword evidence="3" id="KW-1133">Transmembrane helix</keyword>
<dbReference type="Proteomes" id="UP001524569">
    <property type="component" value="Unassembled WGS sequence"/>
</dbReference>
<dbReference type="EMBL" id="JANIBM010000030">
    <property type="protein sequence ID" value="MCQ8182880.1"/>
    <property type="molecule type" value="Genomic_DNA"/>
</dbReference>
<evidence type="ECO:0000313" key="5">
    <source>
        <dbReference type="Proteomes" id="UP001524569"/>
    </source>
</evidence>
<dbReference type="InterPro" id="IPR021244">
    <property type="entry name" value="DUF2802"/>
</dbReference>
<comment type="caution">
    <text evidence="4">The sequence shown here is derived from an EMBL/GenBank/DDBJ whole genome shotgun (WGS) entry which is preliminary data.</text>
</comment>
<feature type="region of interest" description="Disordered" evidence="2">
    <location>
        <begin position="74"/>
        <end position="98"/>
    </location>
</feature>